<sequence>MQGQAVSHIHHTISILKTRLVVQPILFGKPLFIKQLNNRIDNFLYCFADQPLKELEVTDQKQSEVMAKVPKKHCVLLVKGVPNDFQIEVFVCQIRKHSTCSSLRRGFVAKPYYGGGFRF</sequence>
<protein>
    <submittedName>
        <fullName evidence="1">Uncharacterized protein</fullName>
    </submittedName>
</protein>
<name>A0A8J8T3M7_HALGN</name>
<keyword evidence="2" id="KW-1185">Reference proteome</keyword>
<proteinExistence type="predicted"/>
<organism evidence="1 2">
    <name type="scientific">Halteria grandinella</name>
    <dbReference type="NCBI Taxonomy" id="5974"/>
    <lineage>
        <taxon>Eukaryota</taxon>
        <taxon>Sar</taxon>
        <taxon>Alveolata</taxon>
        <taxon>Ciliophora</taxon>
        <taxon>Intramacronucleata</taxon>
        <taxon>Spirotrichea</taxon>
        <taxon>Stichotrichia</taxon>
        <taxon>Sporadotrichida</taxon>
        <taxon>Halteriidae</taxon>
        <taxon>Halteria</taxon>
    </lineage>
</organism>
<dbReference type="Proteomes" id="UP000785679">
    <property type="component" value="Unassembled WGS sequence"/>
</dbReference>
<dbReference type="AlphaFoldDB" id="A0A8J8T3M7"/>
<gene>
    <name evidence="1" type="ORF">FGO68_gene11332</name>
</gene>
<evidence type="ECO:0000313" key="1">
    <source>
        <dbReference type="EMBL" id="TNV80615.1"/>
    </source>
</evidence>
<reference evidence="1" key="1">
    <citation type="submission" date="2019-06" db="EMBL/GenBank/DDBJ databases">
        <authorList>
            <person name="Zheng W."/>
        </authorList>
    </citation>
    <scope>NUCLEOTIDE SEQUENCE</scope>
    <source>
        <strain evidence="1">QDHG01</strain>
    </source>
</reference>
<dbReference type="EMBL" id="RRYP01007278">
    <property type="protein sequence ID" value="TNV80615.1"/>
    <property type="molecule type" value="Genomic_DNA"/>
</dbReference>
<evidence type="ECO:0000313" key="2">
    <source>
        <dbReference type="Proteomes" id="UP000785679"/>
    </source>
</evidence>
<accession>A0A8J8T3M7</accession>
<comment type="caution">
    <text evidence="1">The sequence shown here is derived from an EMBL/GenBank/DDBJ whole genome shotgun (WGS) entry which is preliminary data.</text>
</comment>